<dbReference type="PROSITE" id="PS01086">
    <property type="entry name" value="RIBUL_P_3_EPIMER_2"/>
    <property type="match status" value="1"/>
</dbReference>
<dbReference type="InterPro" id="IPR013785">
    <property type="entry name" value="Aldolase_TIM"/>
</dbReference>
<dbReference type="GO" id="GO:0005975">
    <property type="term" value="P:carbohydrate metabolic process"/>
    <property type="evidence" value="ECO:0007669"/>
    <property type="project" value="InterPro"/>
</dbReference>
<reference evidence="3 4" key="1">
    <citation type="submission" date="2019-01" db="EMBL/GenBank/DDBJ databases">
        <authorList>
            <consortium name="Pathogen Informatics"/>
        </authorList>
    </citation>
    <scope>NUCLEOTIDE SEQUENCE [LARGE SCALE GENOMIC DNA]</scope>
    <source>
        <strain evidence="3 4">NCTC10112</strain>
    </source>
</reference>
<protein>
    <submittedName>
        <fullName evidence="3">D-ribulose-5-phosphate 3 epimerase</fullName>
        <ecNumber evidence="3">5.1.3.1</ecNumber>
    </submittedName>
</protein>
<dbReference type="Pfam" id="PF00834">
    <property type="entry name" value="Ribul_P_3_epim"/>
    <property type="match status" value="1"/>
</dbReference>
<dbReference type="EC" id="5.1.3.1" evidence="3"/>
<dbReference type="InterPro" id="IPR000056">
    <property type="entry name" value="Ribul_P_3_epim-like"/>
</dbReference>
<dbReference type="EMBL" id="LR214940">
    <property type="protein sequence ID" value="VEU55863.1"/>
    <property type="molecule type" value="Genomic_DNA"/>
</dbReference>
<proteinExistence type="predicted"/>
<dbReference type="CDD" id="cd00429">
    <property type="entry name" value="RPE"/>
    <property type="match status" value="1"/>
</dbReference>
<dbReference type="InterPro" id="IPR011060">
    <property type="entry name" value="RibuloseP-bd_barrel"/>
</dbReference>
<evidence type="ECO:0000256" key="2">
    <source>
        <dbReference type="ARBA" id="ARBA00023235"/>
    </source>
</evidence>
<organism evidence="3 4">
    <name type="scientific">Metamycoplasma orale</name>
    <name type="common">Mycoplasma orale</name>
    <dbReference type="NCBI Taxonomy" id="2121"/>
    <lineage>
        <taxon>Bacteria</taxon>
        <taxon>Bacillati</taxon>
        <taxon>Mycoplasmatota</taxon>
        <taxon>Mycoplasmoidales</taxon>
        <taxon>Metamycoplasmataceae</taxon>
        <taxon>Metamycoplasma</taxon>
    </lineage>
</organism>
<evidence type="ECO:0000313" key="3">
    <source>
        <dbReference type="EMBL" id="VEU55863.1"/>
    </source>
</evidence>
<dbReference type="PANTHER" id="PTHR11749">
    <property type="entry name" value="RIBULOSE-5-PHOSPHATE-3-EPIMERASE"/>
    <property type="match status" value="1"/>
</dbReference>
<dbReference type="KEGG" id="mob:NCTC10112_00452"/>
<dbReference type="Proteomes" id="UP000290482">
    <property type="component" value="Chromosome"/>
</dbReference>
<dbReference type="GO" id="GO:0046872">
    <property type="term" value="F:metal ion binding"/>
    <property type="evidence" value="ECO:0007669"/>
    <property type="project" value="UniProtKB-KW"/>
</dbReference>
<dbReference type="RefSeq" id="WP_022935828.1">
    <property type="nucleotide sequence ID" value="NZ_LR214940.1"/>
</dbReference>
<accession>A0A448ZXM9</accession>
<dbReference type="Gene3D" id="3.20.20.70">
    <property type="entry name" value="Aldolase class I"/>
    <property type="match status" value="1"/>
</dbReference>
<dbReference type="NCBIfam" id="NF004076">
    <property type="entry name" value="PRK05581.1-4"/>
    <property type="match status" value="1"/>
</dbReference>
<gene>
    <name evidence="3" type="primary">rpe</name>
    <name evidence="3" type="ORF">NCTC10112_00452</name>
</gene>
<evidence type="ECO:0000256" key="1">
    <source>
        <dbReference type="ARBA" id="ARBA00022723"/>
    </source>
</evidence>
<dbReference type="GO" id="GO:0004750">
    <property type="term" value="F:D-ribulose-phosphate 3-epimerase activity"/>
    <property type="evidence" value="ECO:0007669"/>
    <property type="project" value="UniProtKB-EC"/>
</dbReference>
<dbReference type="PROSITE" id="PS01085">
    <property type="entry name" value="RIBUL_P_3_EPIMER_1"/>
    <property type="match status" value="1"/>
</dbReference>
<dbReference type="AlphaFoldDB" id="A0A448ZXM9"/>
<name>A0A448ZXM9_METOS</name>
<keyword evidence="4" id="KW-1185">Reference proteome</keyword>
<evidence type="ECO:0000313" key="4">
    <source>
        <dbReference type="Proteomes" id="UP000290482"/>
    </source>
</evidence>
<dbReference type="SUPFAM" id="SSF51366">
    <property type="entry name" value="Ribulose-phoshate binding barrel"/>
    <property type="match status" value="1"/>
</dbReference>
<keyword evidence="2 3" id="KW-0413">Isomerase</keyword>
<keyword evidence="1" id="KW-0479">Metal-binding</keyword>
<sequence>MKKLSPSILDVPKLNLVNYVNQLIEWGITNVHYDIMDGIFVPNKALTLDEVSTIKKECKKHTMDIHCMVEDVFEYYEMYKGIGDILTFHIEALNEKTLQLLFKKAEIDNVKLGLAVSPNSKIALLYPYLDKLKLVLVMSVYPGKGGQKFIESSLDKVKNIKDQIRKQNQNVIIQIDGGVNNLTIQNCFKAGVDLAVVGSYLVKNFSKETIKELLK</sequence>
<dbReference type="OrthoDB" id="1645589at2"/>